<organism evidence="1">
    <name type="scientific">viral metagenome</name>
    <dbReference type="NCBI Taxonomy" id="1070528"/>
    <lineage>
        <taxon>unclassified sequences</taxon>
        <taxon>metagenomes</taxon>
        <taxon>organismal metagenomes</taxon>
    </lineage>
</organism>
<accession>A0A6C0KF24</accession>
<reference evidence="1" key="1">
    <citation type="journal article" date="2020" name="Nature">
        <title>Giant virus diversity and host interactions through global metagenomics.</title>
        <authorList>
            <person name="Schulz F."/>
            <person name="Roux S."/>
            <person name="Paez-Espino D."/>
            <person name="Jungbluth S."/>
            <person name="Walsh D.A."/>
            <person name="Denef V.J."/>
            <person name="McMahon K.D."/>
            <person name="Konstantinidis K.T."/>
            <person name="Eloe-Fadrosh E.A."/>
            <person name="Kyrpides N.C."/>
            <person name="Woyke T."/>
        </authorList>
    </citation>
    <scope>NUCLEOTIDE SEQUENCE</scope>
    <source>
        <strain evidence="1">GVMAG-S-1103017-68</strain>
    </source>
</reference>
<dbReference type="EMBL" id="MN740855">
    <property type="protein sequence ID" value="QHU15367.1"/>
    <property type="molecule type" value="Genomic_DNA"/>
</dbReference>
<dbReference type="AlphaFoldDB" id="A0A6C0KF24"/>
<protein>
    <submittedName>
        <fullName evidence="1">Uncharacterized protein</fullName>
    </submittedName>
</protein>
<name>A0A6C0KF24_9ZZZZ</name>
<proteinExistence type="predicted"/>
<evidence type="ECO:0000313" key="1">
    <source>
        <dbReference type="EMBL" id="QHU15367.1"/>
    </source>
</evidence>
<sequence>MPLPDWFEAFVLHCQSEVGSLETAWQQCNQVHASGELLRSVHPAVIAWYLHFAEAAANVGEHN</sequence>